<sequence>METAVGPICQSCSMPMSKDPQGGGTNADGSRSTLYCSLCFEDGAFTQPGFTVAQMQQYCIDQLRKQGMPRVMAWAFTRSLPRLQRWRS</sequence>
<dbReference type="RefSeq" id="WP_264226349.1">
    <property type="nucleotide sequence ID" value="NZ_CP107716.1"/>
</dbReference>
<protein>
    <submittedName>
        <fullName evidence="2">Zinc ribbon domain-containing protein</fullName>
    </submittedName>
</protein>
<evidence type="ECO:0000313" key="3">
    <source>
        <dbReference type="Proteomes" id="UP001163882"/>
    </source>
</evidence>
<accession>A0ABY6ITV6</accession>
<proteinExistence type="predicted"/>
<feature type="domain" description="Putative zinc ribbon" evidence="1">
    <location>
        <begin position="8"/>
        <end position="87"/>
    </location>
</feature>
<dbReference type="Proteomes" id="UP001163882">
    <property type="component" value="Chromosome"/>
</dbReference>
<dbReference type="Pfam" id="PF12674">
    <property type="entry name" value="Zn_ribbon_2"/>
    <property type="match status" value="1"/>
</dbReference>
<evidence type="ECO:0000313" key="2">
    <source>
        <dbReference type="EMBL" id="UYQ72742.1"/>
    </source>
</evidence>
<gene>
    <name evidence="2" type="ORF">OF122_02895</name>
</gene>
<keyword evidence="3" id="KW-1185">Reference proteome</keyword>
<dbReference type="InterPro" id="IPR025868">
    <property type="entry name" value="Zn_ribbon_dom_put"/>
</dbReference>
<dbReference type="EMBL" id="CP107716">
    <property type="protein sequence ID" value="UYQ72742.1"/>
    <property type="molecule type" value="Genomic_DNA"/>
</dbReference>
<organism evidence="2 3">
    <name type="scientific">Pelagibacterium flavum</name>
    <dbReference type="NCBI Taxonomy" id="2984530"/>
    <lineage>
        <taxon>Bacteria</taxon>
        <taxon>Pseudomonadati</taxon>
        <taxon>Pseudomonadota</taxon>
        <taxon>Alphaproteobacteria</taxon>
        <taxon>Hyphomicrobiales</taxon>
        <taxon>Devosiaceae</taxon>
        <taxon>Pelagibacterium</taxon>
    </lineage>
</organism>
<reference evidence="2" key="1">
    <citation type="submission" date="2022-10" db="EMBL/GenBank/DDBJ databases">
        <title>YIM 151497 complete genome.</title>
        <authorList>
            <person name="Chen X."/>
        </authorList>
    </citation>
    <scope>NUCLEOTIDE SEQUENCE</scope>
    <source>
        <strain evidence="2">YIM 151497</strain>
    </source>
</reference>
<evidence type="ECO:0000259" key="1">
    <source>
        <dbReference type="Pfam" id="PF12674"/>
    </source>
</evidence>
<name>A0ABY6ITV6_9HYPH</name>